<proteinExistence type="predicted"/>
<dbReference type="InterPro" id="IPR002938">
    <property type="entry name" value="FAD-bd"/>
</dbReference>
<dbReference type="Gene3D" id="3.30.9.10">
    <property type="entry name" value="D-Amino Acid Oxidase, subunit A, domain 2"/>
    <property type="match status" value="1"/>
</dbReference>
<evidence type="ECO:0000259" key="1">
    <source>
        <dbReference type="Pfam" id="PF01494"/>
    </source>
</evidence>
<reference evidence="3" key="1">
    <citation type="journal article" date="2019" name="Int. J. Syst. Evol. Microbiol.">
        <title>The Global Catalogue of Microorganisms (GCM) 10K type strain sequencing project: providing services to taxonomists for standard genome sequencing and annotation.</title>
        <authorList>
            <consortium name="The Broad Institute Genomics Platform"/>
            <consortium name="The Broad Institute Genome Sequencing Center for Infectious Disease"/>
            <person name="Wu L."/>
            <person name="Ma J."/>
        </authorList>
    </citation>
    <scope>NUCLEOTIDE SEQUENCE [LARGE SCALE GENOMIC DNA]</scope>
    <source>
        <strain evidence="3">CGMCC 4.7289</strain>
    </source>
</reference>
<keyword evidence="2" id="KW-0503">Monooxygenase</keyword>
<feature type="domain" description="FAD-binding" evidence="1">
    <location>
        <begin position="5"/>
        <end position="329"/>
    </location>
</feature>
<accession>A0ABV8LW96</accession>
<dbReference type="Pfam" id="PF01494">
    <property type="entry name" value="FAD_binding_3"/>
    <property type="match status" value="1"/>
</dbReference>
<evidence type="ECO:0000313" key="2">
    <source>
        <dbReference type="EMBL" id="MFC4134555.1"/>
    </source>
</evidence>
<dbReference type="PRINTS" id="PR00420">
    <property type="entry name" value="RNGMNOXGNASE"/>
</dbReference>
<comment type="caution">
    <text evidence="2">The sequence shown here is derived from an EMBL/GenBank/DDBJ whole genome shotgun (WGS) entry which is preliminary data.</text>
</comment>
<keyword evidence="3" id="KW-1185">Reference proteome</keyword>
<protein>
    <submittedName>
        <fullName evidence="2">FAD-dependent monooxygenase</fullName>
    </submittedName>
</protein>
<dbReference type="InterPro" id="IPR036188">
    <property type="entry name" value="FAD/NAD-bd_sf"/>
</dbReference>
<dbReference type="GO" id="GO:0004497">
    <property type="term" value="F:monooxygenase activity"/>
    <property type="evidence" value="ECO:0007669"/>
    <property type="project" value="UniProtKB-KW"/>
</dbReference>
<dbReference type="EMBL" id="JBHSAY010000015">
    <property type="protein sequence ID" value="MFC4134555.1"/>
    <property type="molecule type" value="Genomic_DNA"/>
</dbReference>
<dbReference type="SUPFAM" id="SSF51905">
    <property type="entry name" value="FAD/NAD(P)-binding domain"/>
    <property type="match status" value="1"/>
</dbReference>
<evidence type="ECO:0000313" key="3">
    <source>
        <dbReference type="Proteomes" id="UP001595816"/>
    </source>
</evidence>
<dbReference type="Gene3D" id="3.50.50.60">
    <property type="entry name" value="FAD/NAD(P)-binding domain"/>
    <property type="match status" value="1"/>
</dbReference>
<sequence length="369" mass="39795">MTNRTVLISGAGVAGPTLAYWLARHGFQPTVVERAGELRSSGNPIDVRGPAMTVAKRMGVVPALQAASTAVTELSFVNATGRQVGRMPMPPKSESIELPRMDLATILLNAARDEAEFVFGDSIKTLQPDADGVEVTFDKGAPRRFDLVVGADGVHSWTRRLVFGDESRFVEQLGMWVATLAIDGLGLDPRQVVMYNEPNRSLSLHPGSGKPIAAFIWRAPADPGYDYRDAADHKRRVVEAYAGAGWRVPELLRHVRETDDLYFDAVGRVRLDRWSAGRVVLLGDAASSVSLFGDGSTLAMAGAATLADSLAANPADHETAFRAYEAEHRKLVEPKQNGVGMASTLLVPSTRLAITLRNTASKVLAAVRR</sequence>
<dbReference type="InterPro" id="IPR051704">
    <property type="entry name" value="FAD_aromatic-hydroxylase"/>
</dbReference>
<keyword evidence="2" id="KW-0560">Oxidoreductase</keyword>
<name>A0ABV8LW96_9ACTN</name>
<dbReference type="Proteomes" id="UP001595816">
    <property type="component" value="Unassembled WGS sequence"/>
</dbReference>
<dbReference type="RefSeq" id="WP_253761296.1">
    <property type="nucleotide sequence ID" value="NZ_JAMZDZ010000001.1"/>
</dbReference>
<dbReference type="PANTHER" id="PTHR46865:SF2">
    <property type="entry name" value="MONOOXYGENASE"/>
    <property type="match status" value="1"/>
</dbReference>
<gene>
    <name evidence="2" type="ORF">ACFOZ4_28430</name>
</gene>
<organism evidence="2 3">
    <name type="scientific">Hamadaea flava</name>
    <dbReference type="NCBI Taxonomy" id="1742688"/>
    <lineage>
        <taxon>Bacteria</taxon>
        <taxon>Bacillati</taxon>
        <taxon>Actinomycetota</taxon>
        <taxon>Actinomycetes</taxon>
        <taxon>Micromonosporales</taxon>
        <taxon>Micromonosporaceae</taxon>
        <taxon>Hamadaea</taxon>
    </lineage>
</organism>
<dbReference type="PANTHER" id="PTHR46865">
    <property type="entry name" value="OXIDOREDUCTASE-RELATED"/>
    <property type="match status" value="1"/>
</dbReference>